<dbReference type="Pfam" id="PF03808">
    <property type="entry name" value="Glyco_tran_WecG"/>
    <property type="match status" value="1"/>
</dbReference>
<sequence>MTATSSPAIKLLSQIDLIPDELSKDALFERLKKPQTATTVAFVNAHAVNIMWSNSQIADDFLAADIVLRDGKGLQILFDKLGVAPGLNMNGTDFLPAFLQHTKDMPLAVYGTADPWLSKGCQSLEQDGHTIVSREDGFKPVQAYVDAALDAQPKIILLAMGMPKQEKVARALRDAFGQTPVTILCGGAIVDFIAGRFPRAPSWVRNLGFEWAYRLLREPRRLFRRYVLGNVVFLRHVRSIERAGGLPPRD</sequence>
<dbReference type="OrthoDB" id="9771846at2"/>
<dbReference type="PANTHER" id="PTHR34136:SF1">
    <property type="entry name" value="UDP-N-ACETYL-D-MANNOSAMINURONIC ACID TRANSFERASE"/>
    <property type="match status" value="1"/>
</dbReference>
<reference evidence="3 4" key="1">
    <citation type="submission" date="2018-11" db="EMBL/GenBank/DDBJ databases">
        <title>Genomic Encyclopedia of Type Strains, Phase IV (KMG-IV): sequencing the most valuable type-strain genomes for metagenomic binning, comparative biology and taxonomic classification.</title>
        <authorList>
            <person name="Goeker M."/>
        </authorList>
    </citation>
    <scope>NUCLEOTIDE SEQUENCE [LARGE SCALE GENOMIC DNA]</scope>
    <source>
        <strain evidence="3 4">DSM 104731</strain>
    </source>
</reference>
<gene>
    <name evidence="3" type="ORF">EDD53_0999</name>
</gene>
<proteinExistence type="predicted"/>
<dbReference type="NCBIfam" id="TIGR00696">
    <property type="entry name" value="wecG_tagA_cpsF"/>
    <property type="match status" value="1"/>
</dbReference>
<dbReference type="AlphaFoldDB" id="A0A3N4UPA8"/>
<dbReference type="CDD" id="cd06533">
    <property type="entry name" value="Glyco_transf_WecG_TagA"/>
    <property type="match status" value="1"/>
</dbReference>
<dbReference type="PANTHER" id="PTHR34136">
    <property type="match status" value="1"/>
</dbReference>
<evidence type="ECO:0000256" key="2">
    <source>
        <dbReference type="ARBA" id="ARBA00022679"/>
    </source>
</evidence>
<keyword evidence="4" id="KW-1185">Reference proteome</keyword>
<organism evidence="3 4">
    <name type="scientific">Pacificibacter maritimus</name>
    <dbReference type="NCBI Taxonomy" id="762213"/>
    <lineage>
        <taxon>Bacteria</taxon>
        <taxon>Pseudomonadati</taxon>
        <taxon>Pseudomonadota</taxon>
        <taxon>Alphaproteobacteria</taxon>
        <taxon>Rhodobacterales</taxon>
        <taxon>Roseobacteraceae</taxon>
        <taxon>Pacificibacter</taxon>
    </lineage>
</organism>
<evidence type="ECO:0000256" key="1">
    <source>
        <dbReference type="ARBA" id="ARBA00022676"/>
    </source>
</evidence>
<protein>
    <submittedName>
        <fullName evidence="3">Exopolysaccharide biosynthesis WecB/TagA/CpsF family protein</fullName>
    </submittedName>
</protein>
<dbReference type="InterPro" id="IPR004629">
    <property type="entry name" value="WecG_TagA_CpsF"/>
</dbReference>
<dbReference type="EMBL" id="RKQK01000001">
    <property type="protein sequence ID" value="RPE71868.1"/>
    <property type="molecule type" value="Genomic_DNA"/>
</dbReference>
<dbReference type="Proteomes" id="UP000269689">
    <property type="component" value="Unassembled WGS sequence"/>
</dbReference>
<dbReference type="RefSeq" id="WP_123792044.1">
    <property type="nucleotide sequence ID" value="NZ_RKQK01000001.1"/>
</dbReference>
<keyword evidence="2" id="KW-0808">Transferase</keyword>
<evidence type="ECO:0000313" key="3">
    <source>
        <dbReference type="EMBL" id="RPE71868.1"/>
    </source>
</evidence>
<keyword evidence="1" id="KW-0328">Glycosyltransferase</keyword>
<evidence type="ECO:0000313" key="4">
    <source>
        <dbReference type="Proteomes" id="UP000269689"/>
    </source>
</evidence>
<comment type="caution">
    <text evidence="3">The sequence shown here is derived from an EMBL/GenBank/DDBJ whole genome shotgun (WGS) entry which is preliminary data.</text>
</comment>
<dbReference type="GO" id="GO:0016757">
    <property type="term" value="F:glycosyltransferase activity"/>
    <property type="evidence" value="ECO:0007669"/>
    <property type="project" value="UniProtKB-KW"/>
</dbReference>
<name>A0A3N4UPA8_9RHOB</name>
<accession>A0A3N4UPA8</accession>